<organism evidence="1 2">
    <name type="scientific">Pedobacter kyonggii</name>
    <dbReference type="NCBI Taxonomy" id="1926871"/>
    <lineage>
        <taxon>Bacteria</taxon>
        <taxon>Pseudomonadati</taxon>
        <taxon>Bacteroidota</taxon>
        <taxon>Sphingobacteriia</taxon>
        <taxon>Sphingobacteriales</taxon>
        <taxon>Sphingobacteriaceae</taxon>
        <taxon>Pedobacter</taxon>
    </lineage>
</organism>
<dbReference type="Proteomes" id="UP000291819">
    <property type="component" value="Unassembled WGS sequence"/>
</dbReference>
<comment type="caution">
    <text evidence="1">The sequence shown here is derived from an EMBL/GenBank/DDBJ whole genome shotgun (WGS) entry which is preliminary data.</text>
</comment>
<evidence type="ECO:0000313" key="2">
    <source>
        <dbReference type="Proteomes" id="UP000291819"/>
    </source>
</evidence>
<dbReference type="RefSeq" id="WP_131030188.1">
    <property type="nucleotide sequence ID" value="NZ_SIXF01000009.1"/>
</dbReference>
<keyword evidence="2" id="KW-1185">Reference proteome</keyword>
<gene>
    <name evidence="1" type="ORF">EYS08_11620</name>
</gene>
<accession>A0A4Q9HCM0</accession>
<proteinExistence type="predicted"/>
<evidence type="ECO:0000313" key="1">
    <source>
        <dbReference type="EMBL" id="TBO42169.1"/>
    </source>
</evidence>
<dbReference type="OrthoDB" id="677975at2"/>
<dbReference type="EMBL" id="SIXF01000009">
    <property type="protein sequence ID" value="TBO42169.1"/>
    <property type="molecule type" value="Genomic_DNA"/>
</dbReference>
<sequence>MKYRKMVYLNMSVNLDIGTHLNEQQVLMLRLFKTPLPEKDFLQMRKLAVKLLSKKLDEVVEAWEKKADESVDYEKLSKGHFRSKR</sequence>
<protein>
    <submittedName>
        <fullName evidence="1">Uncharacterized protein</fullName>
    </submittedName>
</protein>
<reference evidence="1 2" key="1">
    <citation type="submission" date="2019-02" db="EMBL/GenBank/DDBJ databases">
        <title>Pedobacter kyonggii whole genome sequence analysis.</title>
        <authorList>
            <person name="Dahal R.H."/>
        </authorList>
    </citation>
    <scope>NUCLEOTIDE SEQUENCE [LARGE SCALE GENOMIC DNA]</scope>
    <source>
        <strain evidence="1 2">K-4-11-1</strain>
    </source>
</reference>
<dbReference type="AlphaFoldDB" id="A0A4Q9HCM0"/>
<name>A0A4Q9HCM0_9SPHI</name>